<dbReference type="AlphaFoldDB" id="A0A518BRJ8"/>
<dbReference type="InterPro" id="IPR013786">
    <property type="entry name" value="AcylCoA_DH/ox_N"/>
</dbReference>
<evidence type="ECO:0000313" key="9">
    <source>
        <dbReference type="EMBL" id="QDU69598.1"/>
    </source>
</evidence>
<evidence type="ECO:0000259" key="8">
    <source>
        <dbReference type="Pfam" id="PF02771"/>
    </source>
</evidence>
<evidence type="ECO:0000313" key="10">
    <source>
        <dbReference type="Proteomes" id="UP000316921"/>
    </source>
</evidence>
<dbReference type="InterPro" id="IPR006091">
    <property type="entry name" value="Acyl-CoA_Oxase/DH_mid-dom"/>
</dbReference>
<dbReference type="InterPro" id="IPR006089">
    <property type="entry name" value="Acyl-CoA_DH_CS"/>
</dbReference>
<dbReference type="EC" id="1.3.99.-" evidence="9"/>
<feature type="domain" description="Acyl-CoA dehydrogenase/oxidase N-terminal" evidence="8">
    <location>
        <begin position="12"/>
        <end position="119"/>
    </location>
</feature>
<accession>A0A518BRJ8</accession>
<evidence type="ECO:0000256" key="5">
    <source>
        <dbReference type="RuleBase" id="RU362125"/>
    </source>
</evidence>
<comment type="similarity">
    <text evidence="2 5">Belongs to the acyl-CoA dehydrogenase family.</text>
</comment>
<dbReference type="InterPro" id="IPR037069">
    <property type="entry name" value="AcylCoA_DH/ox_N_sf"/>
</dbReference>
<name>A0A518BRJ8_9BACT</name>
<feature type="domain" description="Acyl-CoA dehydrogenase/oxidase C-terminal" evidence="6">
    <location>
        <begin position="234"/>
        <end position="383"/>
    </location>
</feature>
<gene>
    <name evidence="9" type="primary">mmgC_2</name>
    <name evidence="9" type="ORF">Pla133_47180</name>
</gene>
<keyword evidence="4 5" id="KW-0274">FAD</keyword>
<sequence>MPHNVIFSDLALELRDKAREIAEKHVRPNAAKFDKAQEYNHEAMQAVAEAGLLKTWIPKEYGGVGAGVLALAMVTEELARADSGFGVAFAVNALGSFPIVLGGTEEQKSKWLPLVAEGKKLCAFCLSEKGAGSDAGGLAVRAEQEGGKDGDWIIRGEKKWTTNGGVADIYTVFCVTDPTSKSRRISAILVEKGTDGFTIGKVEDKMGIRTVPVVETHFDGVRVPHANLLGGRAGMGFKHAMMTLDHARPGVAAQGVGAAQGSLELATVYANKRIQFGKPISSFQMVQEMLANMAMKTQAARWLVYSCAAAVDAGEQNITKNAAIAKCFATDAAMEVATDAVQIFGGYGFMEDYPIAKCFRDAKILQIYEGTNQVQRLVIARNLIKESEQLAHIEPYIPTEEQKSYSEEEAIAE</sequence>
<feature type="domain" description="Acyl-CoA oxidase/dehydrogenase middle" evidence="7">
    <location>
        <begin position="123"/>
        <end position="221"/>
    </location>
</feature>
<dbReference type="FunFam" id="1.10.540.10:FF:000026">
    <property type="entry name" value="Acyl-CoA dehydrogenase medium chain"/>
    <property type="match status" value="1"/>
</dbReference>
<dbReference type="Gene3D" id="2.40.110.10">
    <property type="entry name" value="Butyryl-CoA Dehydrogenase, subunit A, domain 2"/>
    <property type="match status" value="1"/>
</dbReference>
<keyword evidence="10" id="KW-1185">Reference proteome</keyword>
<dbReference type="Gene3D" id="1.10.540.10">
    <property type="entry name" value="Acyl-CoA dehydrogenase/oxidase, N-terminal domain"/>
    <property type="match status" value="1"/>
</dbReference>
<dbReference type="Pfam" id="PF02771">
    <property type="entry name" value="Acyl-CoA_dh_N"/>
    <property type="match status" value="1"/>
</dbReference>
<protein>
    <submittedName>
        <fullName evidence="9">Acyl-CoA dehydrogenase</fullName>
        <ecNumber evidence="9">1.3.99.-</ecNumber>
    </submittedName>
</protein>
<evidence type="ECO:0000256" key="4">
    <source>
        <dbReference type="ARBA" id="ARBA00022827"/>
    </source>
</evidence>
<keyword evidence="5 9" id="KW-0560">Oxidoreductase</keyword>
<dbReference type="Pfam" id="PF00441">
    <property type="entry name" value="Acyl-CoA_dh_1"/>
    <property type="match status" value="1"/>
</dbReference>
<dbReference type="Gene3D" id="1.20.140.10">
    <property type="entry name" value="Butyryl-CoA Dehydrogenase, subunit A, domain 3"/>
    <property type="match status" value="1"/>
</dbReference>
<dbReference type="RefSeq" id="WP_145069639.1">
    <property type="nucleotide sequence ID" value="NZ_CP036287.1"/>
</dbReference>
<evidence type="ECO:0000256" key="1">
    <source>
        <dbReference type="ARBA" id="ARBA00001974"/>
    </source>
</evidence>
<keyword evidence="3 5" id="KW-0285">Flavoprotein</keyword>
<dbReference type="GO" id="GO:0050660">
    <property type="term" value="F:flavin adenine dinucleotide binding"/>
    <property type="evidence" value="ECO:0007669"/>
    <property type="project" value="InterPro"/>
</dbReference>
<evidence type="ECO:0000259" key="6">
    <source>
        <dbReference type="Pfam" id="PF00441"/>
    </source>
</evidence>
<dbReference type="InterPro" id="IPR046373">
    <property type="entry name" value="Acyl-CoA_Oxase/DH_mid-dom_sf"/>
</dbReference>
<dbReference type="PROSITE" id="PS00073">
    <property type="entry name" value="ACYL_COA_DH_2"/>
    <property type="match status" value="1"/>
</dbReference>
<dbReference type="PIRSF" id="PIRSF016578">
    <property type="entry name" value="HsaA"/>
    <property type="match status" value="1"/>
</dbReference>
<dbReference type="PANTHER" id="PTHR43884:SF12">
    <property type="entry name" value="ISOVALERYL-COA DEHYDROGENASE, MITOCHONDRIAL-RELATED"/>
    <property type="match status" value="1"/>
</dbReference>
<dbReference type="InterPro" id="IPR009075">
    <property type="entry name" value="AcylCo_DH/oxidase_C"/>
</dbReference>
<dbReference type="Proteomes" id="UP000316921">
    <property type="component" value="Chromosome"/>
</dbReference>
<dbReference type="InterPro" id="IPR036250">
    <property type="entry name" value="AcylCo_DH-like_C"/>
</dbReference>
<dbReference type="FunFam" id="1.20.140.10:FF:000004">
    <property type="entry name" value="Acyl-CoA dehydrogenase FadE25"/>
    <property type="match status" value="1"/>
</dbReference>
<evidence type="ECO:0000256" key="3">
    <source>
        <dbReference type="ARBA" id="ARBA00022630"/>
    </source>
</evidence>
<evidence type="ECO:0000256" key="2">
    <source>
        <dbReference type="ARBA" id="ARBA00009347"/>
    </source>
</evidence>
<comment type="cofactor">
    <cofactor evidence="1 5">
        <name>FAD</name>
        <dbReference type="ChEBI" id="CHEBI:57692"/>
    </cofactor>
</comment>
<organism evidence="9 10">
    <name type="scientific">Engelhardtia mirabilis</name>
    <dbReference type="NCBI Taxonomy" id="2528011"/>
    <lineage>
        <taxon>Bacteria</taxon>
        <taxon>Pseudomonadati</taxon>
        <taxon>Planctomycetota</taxon>
        <taxon>Planctomycetia</taxon>
        <taxon>Planctomycetia incertae sedis</taxon>
        <taxon>Engelhardtia</taxon>
    </lineage>
</organism>
<proteinExistence type="inferred from homology"/>
<dbReference type="SUPFAM" id="SSF47203">
    <property type="entry name" value="Acyl-CoA dehydrogenase C-terminal domain-like"/>
    <property type="match status" value="1"/>
</dbReference>
<dbReference type="PROSITE" id="PS00072">
    <property type="entry name" value="ACYL_COA_DH_1"/>
    <property type="match status" value="1"/>
</dbReference>
<dbReference type="GO" id="GO:0003995">
    <property type="term" value="F:acyl-CoA dehydrogenase activity"/>
    <property type="evidence" value="ECO:0007669"/>
    <property type="project" value="InterPro"/>
</dbReference>
<evidence type="ECO:0000259" key="7">
    <source>
        <dbReference type="Pfam" id="PF02770"/>
    </source>
</evidence>
<dbReference type="InterPro" id="IPR009100">
    <property type="entry name" value="AcylCoA_DH/oxidase_NM_dom_sf"/>
</dbReference>
<reference evidence="9 10" key="1">
    <citation type="submission" date="2019-02" db="EMBL/GenBank/DDBJ databases">
        <title>Deep-cultivation of Planctomycetes and their phenomic and genomic characterization uncovers novel biology.</title>
        <authorList>
            <person name="Wiegand S."/>
            <person name="Jogler M."/>
            <person name="Boedeker C."/>
            <person name="Pinto D."/>
            <person name="Vollmers J."/>
            <person name="Rivas-Marin E."/>
            <person name="Kohn T."/>
            <person name="Peeters S.H."/>
            <person name="Heuer A."/>
            <person name="Rast P."/>
            <person name="Oberbeckmann S."/>
            <person name="Bunk B."/>
            <person name="Jeske O."/>
            <person name="Meyerdierks A."/>
            <person name="Storesund J.E."/>
            <person name="Kallscheuer N."/>
            <person name="Luecker S."/>
            <person name="Lage O.M."/>
            <person name="Pohl T."/>
            <person name="Merkel B.J."/>
            <person name="Hornburger P."/>
            <person name="Mueller R.-W."/>
            <person name="Bruemmer F."/>
            <person name="Labrenz M."/>
            <person name="Spormann A.M."/>
            <person name="Op den Camp H."/>
            <person name="Overmann J."/>
            <person name="Amann R."/>
            <person name="Jetten M.S.M."/>
            <person name="Mascher T."/>
            <person name="Medema M.H."/>
            <person name="Devos D.P."/>
            <person name="Kaster A.-K."/>
            <person name="Ovreas L."/>
            <person name="Rohde M."/>
            <person name="Galperin M.Y."/>
            <person name="Jogler C."/>
        </authorList>
    </citation>
    <scope>NUCLEOTIDE SEQUENCE [LARGE SCALE GENOMIC DNA]</scope>
    <source>
        <strain evidence="9 10">Pla133</strain>
    </source>
</reference>
<dbReference type="PANTHER" id="PTHR43884">
    <property type="entry name" value="ACYL-COA DEHYDROGENASE"/>
    <property type="match status" value="1"/>
</dbReference>
<dbReference type="Pfam" id="PF02770">
    <property type="entry name" value="Acyl-CoA_dh_M"/>
    <property type="match status" value="1"/>
</dbReference>
<dbReference type="KEGG" id="pbap:Pla133_47180"/>
<dbReference type="EMBL" id="CP036287">
    <property type="protein sequence ID" value="QDU69598.1"/>
    <property type="molecule type" value="Genomic_DNA"/>
</dbReference>
<dbReference type="SUPFAM" id="SSF56645">
    <property type="entry name" value="Acyl-CoA dehydrogenase NM domain-like"/>
    <property type="match status" value="1"/>
</dbReference>